<reference evidence="1 2" key="1">
    <citation type="journal article" date="2013" name="Int. J. Syst. Evol. Microbiol.">
        <title>Celerinatantimonas yamalensis sp. nov., a cold-adapted diazotrophic bacterium from a cold permafrost brine.</title>
        <authorList>
            <person name="Shcherbakova V."/>
            <person name="Chuvilskaya N."/>
            <person name="Rivkina E."/>
            <person name="Demidov N."/>
            <person name="Uchaeva V."/>
            <person name="Suetin S."/>
            <person name="Suzina N."/>
            <person name="Gilichinsky D."/>
        </authorList>
    </citation>
    <scope>NUCLEOTIDE SEQUENCE [LARGE SCALE GENOMIC DNA]</scope>
    <source>
        <strain evidence="1 2">C7</strain>
    </source>
</reference>
<keyword evidence="2" id="KW-1185">Reference proteome</keyword>
<comment type="caution">
    <text evidence="1">The sequence shown here is derived from an EMBL/GenBank/DDBJ whole genome shotgun (WGS) entry which is preliminary data.</text>
</comment>
<protein>
    <submittedName>
        <fullName evidence="1">Uncharacterized protein</fullName>
    </submittedName>
</protein>
<accession>A0ABW9G2V8</accession>
<sequence>MRLTLKVATPSVDVRQSIGIGGVSSLRAAVKNSTGEAFTLSGTGSMALKVSIWQFMPNPLSLASGCNY</sequence>
<name>A0ABW9G2V8_9GAMM</name>
<dbReference type="EMBL" id="JBEQCT010000001">
    <property type="protein sequence ID" value="MFM2483868.1"/>
    <property type="molecule type" value="Genomic_DNA"/>
</dbReference>
<evidence type="ECO:0000313" key="2">
    <source>
        <dbReference type="Proteomes" id="UP001629953"/>
    </source>
</evidence>
<organism evidence="1 2">
    <name type="scientific">Celerinatantimonas yamalensis</name>
    <dbReference type="NCBI Taxonomy" id="559956"/>
    <lineage>
        <taxon>Bacteria</taxon>
        <taxon>Pseudomonadati</taxon>
        <taxon>Pseudomonadota</taxon>
        <taxon>Gammaproteobacteria</taxon>
        <taxon>Celerinatantimonadaceae</taxon>
        <taxon>Celerinatantimonas</taxon>
    </lineage>
</organism>
<evidence type="ECO:0000313" key="1">
    <source>
        <dbReference type="EMBL" id="MFM2483868.1"/>
    </source>
</evidence>
<dbReference type="Proteomes" id="UP001629953">
    <property type="component" value="Unassembled WGS sequence"/>
</dbReference>
<proteinExistence type="predicted"/>
<dbReference type="RefSeq" id="WP_408622021.1">
    <property type="nucleotide sequence ID" value="NZ_JBEQCT010000001.1"/>
</dbReference>
<gene>
    <name evidence="1" type="ORF">ABUE30_02100</name>
</gene>